<gene>
    <name evidence="1" type="ORF">MPL3356_300009</name>
</gene>
<dbReference type="EMBL" id="CCMZ01000024">
    <property type="protein sequence ID" value="CDX19524.1"/>
    <property type="molecule type" value="Genomic_DNA"/>
</dbReference>
<keyword evidence="2" id="KW-1185">Reference proteome</keyword>
<organism evidence="1 2">
    <name type="scientific">Mesorhizobium plurifarium</name>
    <dbReference type="NCBI Taxonomy" id="69974"/>
    <lineage>
        <taxon>Bacteria</taxon>
        <taxon>Pseudomonadati</taxon>
        <taxon>Pseudomonadota</taxon>
        <taxon>Alphaproteobacteria</taxon>
        <taxon>Hyphomicrobiales</taxon>
        <taxon>Phyllobacteriaceae</taxon>
        <taxon>Mesorhizobium</taxon>
    </lineage>
</organism>
<name>A0A090DS01_MESPL</name>
<sequence>MKYKDYQQRLTVKLLTVKLTLDRFVFHNFLWGHVNRHCT</sequence>
<reference evidence="2" key="1">
    <citation type="submission" date="2014-08" db="EMBL/GenBank/DDBJ databases">
        <authorList>
            <person name="Moulin L."/>
        </authorList>
    </citation>
    <scope>NUCLEOTIDE SEQUENCE [LARGE SCALE GENOMIC DNA]</scope>
</reference>
<protein>
    <submittedName>
        <fullName evidence="1">Uncharacterized protein</fullName>
    </submittedName>
</protein>
<evidence type="ECO:0000313" key="1">
    <source>
        <dbReference type="EMBL" id="CDX19524.1"/>
    </source>
</evidence>
<evidence type="ECO:0000313" key="2">
    <source>
        <dbReference type="Proteomes" id="UP000045285"/>
    </source>
</evidence>
<dbReference type="AlphaFoldDB" id="A0A090DS01"/>
<accession>A0A090DS01</accession>
<proteinExistence type="predicted"/>
<dbReference type="Proteomes" id="UP000045285">
    <property type="component" value="Unassembled WGS sequence"/>
</dbReference>